<feature type="compositionally biased region" description="Polar residues" evidence="1">
    <location>
        <begin position="207"/>
        <end position="217"/>
    </location>
</feature>
<evidence type="ECO:0000313" key="2">
    <source>
        <dbReference type="EnsemblMetazoa" id="AATE003477-PA.1"/>
    </source>
</evidence>
<sequence>MLASKVKCFSATHPPAYLATRGWTIPPDCRVSKVKRNVDESLQGPPCRNTQTDSFFNQRGTISECPAVIHSFYTSQLVSCTRFVPPYFLRSSAGADGFFLACVCHVSIYNQAELHIRHTDLVQQACHGGGAILRILHNDPEDVLHVLQRVTEPGHLRYLLRPALVVVVAARVVAAEVEEDRSLSFSGMSLKLRLRDRIVSPGAGTGSLYTRSPSAASMSRWDRAPGTPSGKSSAAPDDAPTDDDDDDAAAALLTKLVMEPWFWHTIKKIELTSSIRYSLYDRSMVVLA</sequence>
<protein>
    <submittedName>
        <fullName evidence="2">Uncharacterized protein</fullName>
    </submittedName>
</protein>
<accession>A0A182IQD2</accession>
<dbReference type="AlphaFoldDB" id="A0A182IQD2"/>
<dbReference type="EnsemblMetazoa" id="AATE003477-RA">
    <property type="protein sequence ID" value="AATE003477-PA.1"/>
    <property type="gene ID" value="AATE003477"/>
</dbReference>
<organism evidence="2">
    <name type="scientific">Anopheles atroparvus</name>
    <name type="common">European mosquito</name>
    <dbReference type="NCBI Taxonomy" id="41427"/>
    <lineage>
        <taxon>Eukaryota</taxon>
        <taxon>Metazoa</taxon>
        <taxon>Ecdysozoa</taxon>
        <taxon>Arthropoda</taxon>
        <taxon>Hexapoda</taxon>
        <taxon>Insecta</taxon>
        <taxon>Pterygota</taxon>
        <taxon>Neoptera</taxon>
        <taxon>Endopterygota</taxon>
        <taxon>Diptera</taxon>
        <taxon>Nematocera</taxon>
        <taxon>Culicoidea</taxon>
        <taxon>Culicidae</taxon>
        <taxon>Anophelinae</taxon>
        <taxon>Anopheles</taxon>
    </lineage>
</organism>
<feature type="region of interest" description="Disordered" evidence="1">
    <location>
        <begin position="205"/>
        <end position="246"/>
    </location>
</feature>
<evidence type="ECO:0000256" key="1">
    <source>
        <dbReference type="SAM" id="MobiDB-lite"/>
    </source>
</evidence>
<dbReference type="VEuPathDB" id="VectorBase:AATE003477"/>
<reference evidence="2" key="1">
    <citation type="submission" date="2022-08" db="UniProtKB">
        <authorList>
            <consortium name="EnsemblMetazoa"/>
        </authorList>
    </citation>
    <scope>IDENTIFICATION</scope>
    <source>
        <strain evidence="2">EBRO</strain>
    </source>
</reference>
<proteinExistence type="predicted"/>
<name>A0A182IQD2_ANOAO</name>